<dbReference type="EMBL" id="JAUKUA010000001">
    <property type="protein sequence ID" value="KAK0729857.1"/>
    <property type="molecule type" value="Genomic_DNA"/>
</dbReference>
<gene>
    <name evidence="7" type="ORF">B0H67DRAFT_477747</name>
</gene>
<organism evidence="7 8">
    <name type="scientific">Lasiosphaeris hirsuta</name>
    <dbReference type="NCBI Taxonomy" id="260670"/>
    <lineage>
        <taxon>Eukaryota</taxon>
        <taxon>Fungi</taxon>
        <taxon>Dikarya</taxon>
        <taxon>Ascomycota</taxon>
        <taxon>Pezizomycotina</taxon>
        <taxon>Sordariomycetes</taxon>
        <taxon>Sordariomycetidae</taxon>
        <taxon>Sordariales</taxon>
        <taxon>Lasiosphaeriaceae</taxon>
        <taxon>Lasiosphaeris</taxon>
    </lineage>
</organism>
<evidence type="ECO:0000256" key="3">
    <source>
        <dbReference type="ARBA" id="ARBA00022989"/>
    </source>
</evidence>
<evidence type="ECO:0000256" key="2">
    <source>
        <dbReference type="ARBA" id="ARBA00022692"/>
    </source>
</evidence>
<keyword evidence="4 6" id="KW-0472">Membrane</keyword>
<feature type="transmembrane region" description="Helical" evidence="6">
    <location>
        <begin position="225"/>
        <end position="242"/>
    </location>
</feature>
<feature type="transmembrane region" description="Helical" evidence="6">
    <location>
        <begin position="262"/>
        <end position="281"/>
    </location>
</feature>
<sequence length="319" mass="34270">MSTTELDCFNNPTDPLCEADTGFYLYKVSLPANALFAAIFGLSLLGFIGTYAATRRGLGFTLAMVAGVILEILGYAGRLMSYKNRFDENGFLMQICCLTIAPAFLAAGVYLCLRRIVYAFGPENSRIAPETYTRFFIPCDVVSLVLQAAGGAMASISSHNHKSTATGDNIMIAGLSFQVLTLLIFIAVTADFGLNVLRRQRKLGAAALEQSETARQVRGSLRFRGLLVALAIATVCIFWRSVFRVAELSEGWTGPLMKRQDLFIGFEGVMIAVACVVLNVFHPSVCFATMMDGAGGLGSKKKAKGEKGESSSDADGVTV</sequence>
<keyword evidence="2 6" id="KW-0812">Transmembrane</keyword>
<dbReference type="InterPro" id="IPR007568">
    <property type="entry name" value="RTA1"/>
</dbReference>
<protein>
    <submittedName>
        <fullName evidence="7">RTA1 like protein-domain-containing protein</fullName>
    </submittedName>
</protein>
<comment type="subcellular location">
    <subcellularLocation>
        <location evidence="1">Membrane</location>
        <topology evidence="1">Multi-pass membrane protein</topology>
    </subcellularLocation>
</comment>
<keyword evidence="8" id="KW-1185">Reference proteome</keyword>
<evidence type="ECO:0000256" key="4">
    <source>
        <dbReference type="ARBA" id="ARBA00023136"/>
    </source>
</evidence>
<dbReference type="AlphaFoldDB" id="A0AA40B933"/>
<feature type="transmembrane region" description="Helical" evidence="6">
    <location>
        <begin position="170"/>
        <end position="194"/>
    </location>
</feature>
<dbReference type="Proteomes" id="UP001172102">
    <property type="component" value="Unassembled WGS sequence"/>
</dbReference>
<keyword evidence="3 6" id="KW-1133">Transmembrane helix</keyword>
<dbReference type="Pfam" id="PF04479">
    <property type="entry name" value="RTA1"/>
    <property type="match status" value="1"/>
</dbReference>
<evidence type="ECO:0000313" key="8">
    <source>
        <dbReference type="Proteomes" id="UP001172102"/>
    </source>
</evidence>
<reference evidence="7" key="1">
    <citation type="submission" date="2023-06" db="EMBL/GenBank/DDBJ databases">
        <title>Genome-scale phylogeny and comparative genomics of the fungal order Sordariales.</title>
        <authorList>
            <consortium name="Lawrence Berkeley National Laboratory"/>
            <person name="Hensen N."/>
            <person name="Bonometti L."/>
            <person name="Westerberg I."/>
            <person name="Brannstrom I.O."/>
            <person name="Guillou S."/>
            <person name="Cros-Aarteil S."/>
            <person name="Calhoun S."/>
            <person name="Haridas S."/>
            <person name="Kuo A."/>
            <person name="Mondo S."/>
            <person name="Pangilinan J."/>
            <person name="Riley R."/>
            <person name="Labutti K."/>
            <person name="Andreopoulos B."/>
            <person name="Lipzen A."/>
            <person name="Chen C."/>
            <person name="Yanf M."/>
            <person name="Daum C."/>
            <person name="Ng V."/>
            <person name="Clum A."/>
            <person name="Steindorff A."/>
            <person name="Ohm R."/>
            <person name="Martin F."/>
            <person name="Silar P."/>
            <person name="Natvig D."/>
            <person name="Lalanne C."/>
            <person name="Gautier V."/>
            <person name="Ament-Velasquez S.L."/>
            <person name="Kruys A."/>
            <person name="Hutchinson M.I."/>
            <person name="Powell A.J."/>
            <person name="Barry K."/>
            <person name="Miller A.N."/>
            <person name="Grigoriev I.V."/>
            <person name="Debuchy R."/>
            <person name="Gladieux P."/>
            <person name="Thoren M.H."/>
            <person name="Johannesson H."/>
        </authorList>
    </citation>
    <scope>NUCLEOTIDE SEQUENCE</scope>
    <source>
        <strain evidence="7">SMH4607-1</strain>
    </source>
</reference>
<feature type="transmembrane region" description="Helical" evidence="6">
    <location>
        <begin position="60"/>
        <end position="79"/>
    </location>
</feature>
<accession>A0AA40B933</accession>
<feature type="region of interest" description="Disordered" evidence="5">
    <location>
        <begin position="298"/>
        <end position="319"/>
    </location>
</feature>
<comment type="caution">
    <text evidence="7">The sequence shown here is derived from an EMBL/GenBank/DDBJ whole genome shotgun (WGS) entry which is preliminary data.</text>
</comment>
<dbReference type="GO" id="GO:0000324">
    <property type="term" value="C:fungal-type vacuole"/>
    <property type="evidence" value="ECO:0007669"/>
    <property type="project" value="TreeGrafter"/>
</dbReference>
<evidence type="ECO:0000313" key="7">
    <source>
        <dbReference type="EMBL" id="KAK0729857.1"/>
    </source>
</evidence>
<feature type="transmembrane region" description="Helical" evidence="6">
    <location>
        <begin position="91"/>
        <end position="113"/>
    </location>
</feature>
<dbReference type="PANTHER" id="PTHR31465">
    <property type="entry name" value="PROTEIN RTA1-RELATED"/>
    <property type="match status" value="1"/>
</dbReference>
<name>A0AA40B933_9PEZI</name>
<feature type="transmembrane region" description="Helical" evidence="6">
    <location>
        <begin position="34"/>
        <end position="53"/>
    </location>
</feature>
<feature type="transmembrane region" description="Helical" evidence="6">
    <location>
        <begin position="134"/>
        <end position="158"/>
    </location>
</feature>
<evidence type="ECO:0000256" key="1">
    <source>
        <dbReference type="ARBA" id="ARBA00004141"/>
    </source>
</evidence>
<evidence type="ECO:0000256" key="6">
    <source>
        <dbReference type="SAM" id="Phobius"/>
    </source>
</evidence>
<dbReference type="PANTHER" id="PTHR31465:SF7">
    <property type="entry name" value="SPHINGOID LONG-CHAIN BASE TRANSPORTER RSB1"/>
    <property type="match status" value="1"/>
</dbReference>
<dbReference type="GO" id="GO:0005886">
    <property type="term" value="C:plasma membrane"/>
    <property type="evidence" value="ECO:0007669"/>
    <property type="project" value="TreeGrafter"/>
</dbReference>
<evidence type="ECO:0000256" key="5">
    <source>
        <dbReference type="SAM" id="MobiDB-lite"/>
    </source>
</evidence>
<proteinExistence type="predicted"/>